<name>A0AA49PZZ5_9BACT</name>
<dbReference type="InterPro" id="IPR013448">
    <property type="entry name" value="L-rhamnose_mutarotase"/>
</dbReference>
<dbReference type="GO" id="GO:0019301">
    <property type="term" value="P:rhamnose catabolic process"/>
    <property type="evidence" value="ECO:0007669"/>
    <property type="project" value="UniProtKB-UniRule"/>
</dbReference>
<dbReference type="GO" id="GO:0005737">
    <property type="term" value="C:cytoplasm"/>
    <property type="evidence" value="ECO:0007669"/>
    <property type="project" value="InterPro"/>
</dbReference>
<dbReference type="Pfam" id="PF05336">
    <property type="entry name" value="rhaM"/>
    <property type="match status" value="1"/>
</dbReference>
<dbReference type="HAMAP" id="MF_01663">
    <property type="entry name" value="L_rham_rotase"/>
    <property type="match status" value="1"/>
</dbReference>
<dbReference type="InterPro" id="IPR011008">
    <property type="entry name" value="Dimeric_a/b-barrel"/>
</dbReference>
<evidence type="ECO:0000256" key="3">
    <source>
        <dbReference type="ARBA" id="ARBA00023277"/>
    </source>
</evidence>
<keyword evidence="4" id="KW-0684">Rhamnose metabolism</keyword>
<evidence type="ECO:0000313" key="6">
    <source>
        <dbReference type="EMBL" id="WKN40265.1"/>
    </source>
</evidence>
<keyword evidence="2 6" id="KW-0413">Isomerase</keyword>
<gene>
    <name evidence="6" type="primary">rhaM</name>
    <name evidence="6" type="ORF">K4G66_16355</name>
</gene>
<dbReference type="NCBIfam" id="TIGR02625">
    <property type="entry name" value="YiiL_rotase"/>
    <property type="match status" value="1"/>
</dbReference>
<dbReference type="PANTHER" id="PTHR34389">
    <property type="entry name" value="L-RHAMNOSE MUTAROTASE"/>
    <property type="match status" value="1"/>
</dbReference>
<reference evidence="6" key="2">
    <citation type="journal article" date="2024" name="Antonie Van Leeuwenhoek">
        <title>Roseihalotalea indica gen. nov., sp. nov., a halophilic Bacteroidetes from mesopelagic Southwest Indian Ocean with higher carbohydrate metabolic potential.</title>
        <authorList>
            <person name="Chen B."/>
            <person name="Zhang M."/>
            <person name="Lin D."/>
            <person name="Ye J."/>
            <person name="Tang K."/>
        </authorList>
    </citation>
    <scope>NUCLEOTIDE SEQUENCE</scope>
    <source>
        <strain evidence="6">TK19036</strain>
    </source>
</reference>
<sequence length="104" mass="12586">MKRVAFKMQLLPGYEEEYQKRHDAIWPELVELLHQNGISDYYIFLDPETHILFATYMLSEDHQKDRLPQEAVMKKWWAYMKDIMETHEDNSPVSKALTDVFYMK</sequence>
<dbReference type="InterPro" id="IPR008000">
    <property type="entry name" value="Rham/fucose_mutarotase"/>
</dbReference>
<protein>
    <recommendedName>
        <fullName evidence="5">L-rhamnose mutarotase</fullName>
        <ecNumber evidence="5">5.1.3.32</ecNumber>
    </recommendedName>
</protein>
<keyword evidence="3" id="KW-0119">Carbohydrate metabolism</keyword>
<organism evidence="6">
    <name type="scientific">Roseihalotalea indica</name>
    <dbReference type="NCBI Taxonomy" id="2867963"/>
    <lineage>
        <taxon>Bacteria</taxon>
        <taxon>Pseudomonadati</taxon>
        <taxon>Bacteroidota</taxon>
        <taxon>Cytophagia</taxon>
        <taxon>Cytophagales</taxon>
        <taxon>Catalimonadaceae</taxon>
        <taxon>Roseihalotalea</taxon>
    </lineage>
</organism>
<dbReference type="SUPFAM" id="SSF54909">
    <property type="entry name" value="Dimeric alpha+beta barrel"/>
    <property type="match status" value="1"/>
</dbReference>
<accession>A0AA49PZZ5</accession>
<dbReference type="PANTHER" id="PTHR34389:SF2">
    <property type="entry name" value="L-RHAMNOSE MUTAROTASE"/>
    <property type="match status" value="1"/>
</dbReference>
<dbReference type="GO" id="GO:0062192">
    <property type="term" value="F:L-rhamnose mutarotase activity"/>
    <property type="evidence" value="ECO:0007669"/>
    <property type="project" value="UniProtKB-UniRule"/>
</dbReference>
<reference evidence="6" key="1">
    <citation type="journal article" date="2023" name="Comput. Struct. Biotechnol. J.">
        <title>Discovery of a novel marine Bacteroidetes with a rich repertoire of carbohydrate-active enzymes.</title>
        <authorList>
            <person name="Chen B."/>
            <person name="Liu G."/>
            <person name="Chen Q."/>
            <person name="Wang H."/>
            <person name="Liu L."/>
            <person name="Tang K."/>
        </authorList>
    </citation>
    <scope>NUCLEOTIDE SEQUENCE</scope>
    <source>
        <strain evidence="6">TK19036</strain>
    </source>
</reference>
<proteinExistence type="inferred from homology"/>
<evidence type="ECO:0000256" key="2">
    <source>
        <dbReference type="ARBA" id="ARBA00023235"/>
    </source>
</evidence>
<dbReference type="EC" id="5.1.3.32" evidence="5"/>
<keyword evidence="1" id="KW-0963">Cytoplasm</keyword>
<dbReference type="EMBL" id="CP120682">
    <property type="protein sequence ID" value="WKN40265.1"/>
    <property type="molecule type" value="Genomic_DNA"/>
</dbReference>
<evidence type="ECO:0000256" key="4">
    <source>
        <dbReference type="ARBA" id="ARBA00023308"/>
    </source>
</evidence>
<dbReference type="Gene3D" id="3.30.70.100">
    <property type="match status" value="1"/>
</dbReference>
<evidence type="ECO:0000256" key="1">
    <source>
        <dbReference type="ARBA" id="ARBA00022490"/>
    </source>
</evidence>
<dbReference type="AlphaFoldDB" id="A0AA49PZZ5"/>
<evidence type="ECO:0000256" key="5">
    <source>
        <dbReference type="NCBIfam" id="TIGR02625"/>
    </source>
</evidence>